<evidence type="ECO:0000259" key="10">
    <source>
        <dbReference type="PROSITE" id="PS50893"/>
    </source>
</evidence>
<dbReference type="PROSITE" id="PS00211">
    <property type="entry name" value="ABC_TRANSPORTER_1"/>
    <property type="match status" value="1"/>
</dbReference>
<evidence type="ECO:0000256" key="1">
    <source>
        <dbReference type="ARBA" id="ARBA00004651"/>
    </source>
</evidence>
<evidence type="ECO:0000256" key="2">
    <source>
        <dbReference type="ARBA" id="ARBA00022448"/>
    </source>
</evidence>
<feature type="transmembrane region" description="Helical" evidence="9">
    <location>
        <begin position="233"/>
        <end position="261"/>
    </location>
</feature>
<feature type="transmembrane region" description="Helical" evidence="9">
    <location>
        <begin position="154"/>
        <end position="176"/>
    </location>
</feature>
<keyword evidence="3" id="KW-1003">Cell membrane</keyword>
<proteinExistence type="predicted"/>
<comment type="subcellular location">
    <subcellularLocation>
        <location evidence="1">Cell membrane</location>
        <topology evidence="1">Multi-pass membrane protein</topology>
    </subcellularLocation>
</comment>
<dbReference type="InterPro" id="IPR017871">
    <property type="entry name" value="ABC_transporter-like_CS"/>
</dbReference>
<dbReference type="Pfam" id="PF00664">
    <property type="entry name" value="ABC_membrane"/>
    <property type="match status" value="1"/>
</dbReference>
<keyword evidence="5" id="KW-0547">Nucleotide-binding</keyword>
<dbReference type="FunFam" id="3.40.50.300:FF:000854">
    <property type="entry name" value="Multidrug ABC transporter ATP-binding protein"/>
    <property type="match status" value="1"/>
</dbReference>
<protein>
    <submittedName>
        <fullName evidence="12">Putative ABC transporter ATP-binding protein</fullName>
    </submittedName>
</protein>
<organism evidence="12 13">
    <name type="scientific">Jeotgalibaca dankookensis</name>
    <dbReference type="NCBI Taxonomy" id="708126"/>
    <lineage>
        <taxon>Bacteria</taxon>
        <taxon>Bacillati</taxon>
        <taxon>Bacillota</taxon>
        <taxon>Bacilli</taxon>
        <taxon>Lactobacillales</taxon>
        <taxon>Carnobacteriaceae</taxon>
        <taxon>Jeotgalibaca</taxon>
    </lineage>
</organism>
<dbReference type="STRING" id="708126.BW727_101112"/>
<dbReference type="InterPro" id="IPR027417">
    <property type="entry name" value="P-loop_NTPase"/>
</dbReference>
<evidence type="ECO:0000256" key="3">
    <source>
        <dbReference type="ARBA" id="ARBA00022475"/>
    </source>
</evidence>
<keyword evidence="13" id="KW-1185">Reference proteome</keyword>
<dbReference type="SUPFAM" id="SSF52540">
    <property type="entry name" value="P-loop containing nucleoside triphosphate hydrolases"/>
    <property type="match status" value="1"/>
</dbReference>
<evidence type="ECO:0000256" key="6">
    <source>
        <dbReference type="ARBA" id="ARBA00022840"/>
    </source>
</evidence>
<dbReference type="Proteomes" id="UP000188993">
    <property type="component" value="Chromosome"/>
</dbReference>
<dbReference type="GO" id="GO:0015421">
    <property type="term" value="F:ABC-type oligopeptide transporter activity"/>
    <property type="evidence" value="ECO:0007669"/>
    <property type="project" value="TreeGrafter"/>
</dbReference>
<dbReference type="OrthoDB" id="9770415at2"/>
<dbReference type="PANTHER" id="PTHR43394">
    <property type="entry name" value="ATP-DEPENDENT PERMEASE MDL1, MITOCHONDRIAL"/>
    <property type="match status" value="1"/>
</dbReference>
<feature type="transmembrane region" description="Helical" evidence="9">
    <location>
        <begin position="273"/>
        <end position="294"/>
    </location>
</feature>
<dbReference type="InterPro" id="IPR003439">
    <property type="entry name" value="ABC_transporter-like_ATP-bd"/>
</dbReference>
<feature type="transmembrane region" description="Helical" evidence="9">
    <location>
        <begin position="50"/>
        <end position="74"/>
    </location>
</feature>
<evidence type="ECO:0000256" key="8">
    <source>
        <dbReference type="ARBA" id="ARBA00023136"/>
    </source>
</evidence>
<dbReference type="Pfam" id="PF00005">
    <property type="entry name" value="ABC_tran"/>
    <property type="match status" value="1"/>
</dbReference>
<dbReference type="PROSITE" id="PS50893">
    <property type="entry name" value="ABC_TRANSPORTER_2"/>
    <property type="match status" value="1"/>
</dbReference>
<feature type="domain" description="ABC transmembrane type-1" evidence="11">
    <location>
        <begin position="14"/>
        <end position="296"/>
    </location>
</feature>
<dbReference type="InterPro" id="IPR039421">
    <property type="entry name" value="Type_1_exporter"/>
</dbReference>
<dbReference type="Gene3D" id="1.20.1560.10">
    <property type="entry name" value="ABC transporter type 1, transmembrane domain"/>
    <property type="match status" value="1"/>
</dbReference>
<keyword evidence="4 9" id="KW-0812">Transmembrane</keyword>
<dbReference type="RefSeq" id="WP_062469074.1">
    <property type="nucleotide sequence ID" value="NZ_BBYN01000010.1"/>
</dbReference>
<dbReference type="PROSITE" id="PS50929">
    <property type="entry name" value="ABC_TM1F"/>
    <property type="match status" value="1"/>
</dbReference>
<evidence type="ECO:0000313" key="12">
    <source>
        <dbReference type="EMBL" id="AQS53480.1"/>
    </source>
</evidence>
<evidence type="ECO:0000256" key="9">
    <source>
        <dbReference type="SAM" id="Phobius"/>
    </source>
</evidence>
<gene>
    <name evidence="12" type="ORF">BW727_101112</name>
</gene>
<evidence type="ECO:0000256" key="5">
    <source>
        <dbReference type="ARBA" id="ARBA00022741"/>
    </source>
</evidence>
<keyword evidence="2" id="KW-0813">Transport</keyword>
<dbReference type="InterPro" id="IPR011527">
    <property type="entry name" value="ABC1_TM_dom"/>
</dbReference>
<keyword evidence="8 9" id="KW-0472">Membrane</keyword>
<keyword evidence="6 12" id="KW-0067">ATP-binding</keyword>
<dbReference type="GO" id="GO:0005524">
    <property type="term" value="F:ATP binding"/>
    <property type="evidence" value="ECO:0007669"/>
    <property type="project" value="UniProtKB-KW"/>
</dbReference>
<dbReference type="GO" id="GO:0016887">
    <property type="term" value="F:ATP hydrolysis activity"/>
    <property type="evidence" value="ECO:0007669"/>
    <property type="project" value="InterPro"/>
</dbReference>
<evidence type="ECO:0000259" key="11">
    <source>
        <dbReference type="PROSITE" id="PS50929"/>
    </source>
</evidence>
<reference evidence="12 13" key="1">
    <citation type="journal article" date="2014" name="Int. J. Syst. Evol. Microbiol.">
        <title>Jeotgalibaca dankookensis gen. nov., sp. nov., a member of the family Carnobacteriaceae, isolated from seujeot (Korean traditional food).</title>
        <authorList>
            <person name="Lee D.G."/>
            <person name="Trujillo M.E."/>
            <person name="Kang H."/>
            <person name="Ahn T.Y."/>
        </authorList>
    </citation>
    <scope>NUCLEOTIDE SEQUENCE [LARGE SCALE GENOMIC DNA]</scope>
    <source>
        <strain evidence="12 13">EX-07</strain>
    </source>
</reference>
<dbReference type="PANTHER" id="PTHR43394:SF1">
    <property type="entry name" value="ATP-BINDING CASSETTE SUB-FAMILY B MEMBER 10, MITOCHONDRIAL"/>
    <property type="match status" value="1"/>
</dbReference>
<keyword evidence="7 9" id="KW-1133">Transmembrane helix</keyword>
<dbReference type="EMBL" id="CP019728">
    <property type="protein sequence ID" value="AQS53480.1"/>
    <property type="molecule type" value="Genomic_DNA"/>
</dbReference>
<dbReference type="Gene3D" id="3.40.50.300">
    <property type="entry name" value="P-loop containing nucleotide triphosphate hydrolases"/>
    <property type="match status" value="1"/>
</dbReference>
<dbReference type="KEGG" id="jda:BW727_101112"/>
<evidence type="ECO:0000256" key="4">
    <source>
        <dbReference type="ARBA" id="ARBA00022692"/>
    </source>
</evidence>
<evidence type="ECO:0000313" key="13">
    <source>
        <dbReference type="Proteomes" id="UP000188993"/>
    </source>
</evidence>
<dbReference type="GO" id="GO:0005886">
    <property type="term" value="C:plasma membrane"/>
    <property type="evidence" value="ECO:0007669"/>
    <property type="project" value="UniProtKB-SubCell"/>
</dbReference>
<feature type="transmembrane region" description="Helical" evidence="9">
    <location>
        <begin position="123"/>
        <end position="148"/>
    </location>
</feature>
<name>A0A1S6IPU4_9LACT</name>
<sequence length="577" mass="64051">MLKLAKRISKKAVFGSILFIVIQVFAELNLPNMTSNIINYGIATGDFNYIWRTGAIMLGLTVITILAAIAGVYISASESQKVGRALRSDIFEKVMYLSKDKIDEVGQASLITRSTNDVEQLQFVFMMMLRMLTFAPIMGIGAATLSYVQSPRLARIFFISVPVLIVFLVIIMSAAVPRFKKIQKMTDRLNLIFREGLTGVRVIRAFNKSDYEEKRFKGANFDFMRNNIIAMSITSLLMPVMILVLSSTNIAIVLIGGEYIAVGDMPVGNLVAFISYSSMLLFSFMMLSFMLTMIPQAQVSAKRINEVLAMESTITDGSKTFPTTDFTDESARLTFDDVTYKFHDAEKPVLCDVSFDMQAGETLAIIGGTGSGKSTMANLIMRLYDATTGSVFLNGENVKDLKQYDIRERISYVPQKANLFTGTIRTNMLDGKPDATDEEIWEALEIAQAKDFVEKLDGGLEYQVEQGGSNFSGGQRQRLSIARAIVKKSAVYVFDDSFSALDFKTDAALRYALKEKITDAVVVIIAQRISSVMTADEIIVLDSGRVVGQGSHEELVEENNETYMEIMNSQFREGEGQ</sequence>
<evidence type="ECO:0000256" key="7">
    <source>
        <dbReference type="ARBA" id="ARBA00022989"/>
    </source>
</evidence>
<dbReference type="SUPFAM" id="SSF90123">
    <property type="entry name" value="ABC transporter transmembrane region"/>
    <property type="match status" value="1"/>
</dbReference>
<dbReference type="SMART" id="SM00382">
    <property type="entry name" value="AAA"/>
    <property type="match status" value="1"/>
</dbReference>
<feature type="domain" description="ABC transporter" evidence="10">
    <location>
        <begin position="333"/>
        <end position="568"/>
    </location>
</feature>
<dbReference type="InterPro" id="IPR036640">
    <property type="entry name" value="ABC1_TM_sf"/>
</dbReference>
<dbReference type="AlphaFoldDB" id="A0A1S6IPU4"/>
<dbReference type="InterPro" id="IPR003593">
    <property type="entry name" value="AAA+_ATPase"/>
</dbReference>
<dbReference type="CDD" id="cd18548">
    <property type="entry name" value="ABC_6TM_Tm287_like"/>
    <property type="match status" value="1"/>
</dbReference>
<accession>A0A1S6IPU4</accession>